<evidence type="ECO:0008006" key="3">
    <source>
        <dbReference type="Google" id="ProtNLM"/>
    </source>
</evidence>
<dbReference type="PANTHER" id="PTHR21381:SF3">
    <property type="entry name" value="SGC REGION PROTEIN SGCQ-RELATED"/>
    <property type="match status" value="1"/>
</dbReference>
<name>A0A212RYY4_9PROT</name>
<accession>A0A212RYY4</accession>
<protein>
    <recommendedName>
        <fullName evidence="3">3-keto-5-aminohexanoate cleavage enzyme</fullName>
    </recommendedName>
</protein>
<dbReference type="PANTHER" id="PTHR21381">
    <property type="entry name" value="ZGC:162297"/>
    <property type="match status" value="1"/>
</dbReference>
<dbReference type="Pfam" id="PF03437">
    <property type="entry name" value="BtpA"/>
    <property type="match status" value="1"/>
</dbReference>
<organism evidence="1 2">
    <name type="scientific">Arboricoccus pini</name>
    <dbReference type="NCBI Taxonomy" id="1963835"/>
    <lineage>
        <taxon>Bacteria</taxon>
        <taxon>Pseudomonadati</taxon>
        <taxon>Pseudomonadota</taxon>
        <taxon>Alphaproteobacteria</taxon>
        <taxon>Geminicoccales</taxon>
        <taxon>Geminicoccaceae</taxon>
        <taxon>Arboricoccus</taxon>
    </lineage>
</organism>
<evidence type="ECO:0000313" key="1">
    <source>
        <dbReference type="EMBL" id="SNB77994.1"/>
    </source>
</evidence>
<evidence type="ECO:0000313" key="2">
    <source>
        <dbReference type="Proteomes" id="UP000197065"/>
    </source>
</evidence>
<dbReference type="AlphaFoldDB" id="A0A212RYY4"/>
<gene>
    <name evidence="1" type="ORF">SAMN07250955_11772</name>
</gene>
<proteinExistence type="predicted"/>
<dbReference type="EMBL" id="FYEH01000017">
    <property type="protein sequence ID" value="SNB77994.1"/>
    <property type="molecule type" value="Genomic_DNA"/>
</dbReference>
<keyword evidence="2" id="KW-1185">Reference proteome</keyword>
<sequence length="179" mass="19208">MPGTLLYDAGGGIPKLIADVELDIQHLQQGGRKAIMFSNENDRPYELKDPIEGIAAMTAVIESSKPKLKVPFSVNYLWDLTASIAAATGASLMHEIFFGVFASDMGVWASDCASAAGLWRTIGALHIKLFLNIDAEFGHSLGQRPIELRTKRTVFSSMADLVLASGPIAGQPADHLALQ</sequence>
<reference evidence="1 2" key="1">
    <citation type="submission" date="2017-06" db="EMBL/GenBank/DDBJ databases">
        <authorList>
            <person name="Kim H.J."/>
            <person name="Triplett B.A."/>
        </authorList>
    </citation>
    <scope>NUCLEOTIDE SEQUENCE [LARGE SCALE GENOMIC DNA]</scope>
    <source>
        <strain evidence="1 2">B29T1</strain>
    </source>
</reference>
<dbReference type="Proteomes" id="UP000197065">
    <property type="component" value="Unassembled WGS sequence"/>
</dbReference>
<dbReference type="InterPro" id="IPR005137">
    <property type="entry name" value="BtpA"/>
</dbReference>